<dbReference type="SUPFAM" id="SSF50494">
    <property type="entry name" value="Trypsin-like serine proteases"/>
    <property type="match status" value="1"/>
</dbReference>
<evidence type="ECO:0000313" key="1">
    <source>
        <dbReference type="EnsemblPlants" id="ORUFI03G08820.2"/>
    </source>
</evidence>
<protein>
    <recommendedName>
        <fullName evidence="3">Peptidase S1 domain-containing protein</fullName>
    </recommendedName>
</protein>
<dbReference type="OMA" id="HESMTMP"/>
<dbReference type="EnsemblPlants" id="ORUFI03G08820.2">
    <property type="protein sequence ID" value="ORUFI03G08820.2"/>
    <property type="gene ID" value="ORUFI03G08820"/>
</dbReference>
<dbReference type="PANTHER" id="PTHR36141:SF6">
    <property type="entry name" value="SERINE PROTEASE"/>
    <property type="match status" value="1"/>
</dbReference>
<proteinExistence type="predicted"/>
<dbReference type="AlphaFoldDB" id="A0A0E0NRQ2"/>
<dbReference type="Gramene" id="ORUFI03G08820.2">
    <property type="protein sequence ID" value="ORUFI03G08820.2"/>
    <property type="gene ID" value="ORUFI03G08820"/>
</dbReference>
<reference evidence="2" key="1">
    <citation type="submission" date="2013-06" db="EMBL/GenBank/DDBJ databases">
        <authorList>
            <person name="Zhao Q."/>
        </authorList>
    </citation>
    <scope>NUCLEOTIDE SEQUENCE</scope>
    <source>
        <strain evidence="2">cv. W1943</strain>
    </source>
</reference>
<organism evidence="1 2">
    <name type="scientific">Oryza rufipogon</name>
    <name type="common">Brownbeard rice</name>
    <name type="synonym">Asian wild rice</name>
    <dbReference type="NCBI Taxonomy" id="4529"/>
    <lineage>
        <taxon>Eukaryota</taxon>
        <taxon>Viridiplantae</taxon>
        <taxon>Streptophyta</taxon>
        <taxon>Embryophyta</taxon>
        <taxon>Tracheophyta</taxon>
        <taxon>Spermatophyta</taxon>
        <taxon>Magnoliopsida</taxon>
        <taxon>Liliopsida</taxon>
        <taxon>Poales</taxon>
        <taxon>Poaceae</taxon>
        <taxon>BOP clade</taxon>
        <taxon>Oryzoideae</taxon>
        <taxon>Oryzeae</taxon>
        <taxon>Oryzinae</taxon>
        <taxon>Oryza</taxon>
    </lineage>
</organism>
<accession>A0A0E0NRQ2</accession>
<dbReference type="PANTHER" id="PTHR36141">
    <property type="entry name" value="OS08G0148500 PROTEIN"/>
    <property type="match status" value="1"/>
</dbReference>
<dbReference type="InterPro" id="IPR009003">
    <property type="entry name" value="Peptidase_S1_PA"/>
</dbReference>
<keyword evidence="2" id="KW-1185">Reference proteome</keyword>
<dbReference type="Proteomes" id="UP000008022">
    <property type="component" value="Unassembled WGS sequence"/>
</dbReference>
<name>A0A0E0NRQ2_ORYRU</name>
<reference evidence="1" key="2">
    <citation type="submission" date="2015-06" db="UniProtKB">
        <authorList>
            <consortium name="EnsemblPlants"/>
        </authorList>
    </citation>
    <scope>IDENTIFICATION</scope>
</reference>
<evidence type="ECO:0008006" key="3">
    <source>
        <dbReference type="Google" id="ProtNLM"/>
    </source>
</evidence>
<sequence>MRVRACGVLGGADMLCGRHLHESMTMPVRACSRVPPPVYCMRSRVPNLLHMCLAAIDDLDHHYSQRWRNLTAQTRETPNARTTLIGSLKCIFQTEEAINFGSLKWQKLKKEFVLSISERVLGKQGSLAQPDVYMNNYSSYHFAKDSDGLRPRKAPSHENPRSLSRLCEVEPRSCAGTASTPFHRRLRLVGALSSSGSCAGRCRLLSTQIEIWLSTRVHFMLRCGMPHPPLPIASQFPKPLSKVVMVSWPHPTRNRTAVTGEISHPGRQFDELSPVNPLGFTTMLSEVQIRSEQGSSGGPLLNGQVQVTGLLHGGNGSFSFFISLPNGDSLSDLLALIQHCSAPFTSFWMLCTPPNFHSY</sequence>
<evidence type="ECO:0000313" key="2">
    <source>
        <dbReference type="Proteomes" id="UP000008022"/>
    </source>
</evidence>